<sequence>MNNSKNLDVLVTGANGFLGSALCSHLLNLSANVKGAVRNIIQSSNLTLLNEEVAVGDINGDTSWQNALAGVNTVVHTAARVHVMSDTVSDPLNAFREVNVAGTLNLAKQAVNAGVKRFVFISSIKVNGEETTSKPAFTAEDKPAPSDPYGISKYEAEQGLFRIAEETGLEVVVIRPPLVYGPGVKANFLSLMRWIYKGVPLPLGAAVHNQRSLIALDNLVDLIVTCIQHPAAVNQVFLASDDEDLSTTDLLYRISDILDVKARLLPIPTKVLEIGATVIGKREFSRRLLGSLQVDISKNKELLDWEPPVKVNSALEKTVEYFMKNNCCKD</sequence>
<reference evidence="4 5" key="1">
    <citation type="submission" date="2017-04" db="EMBL/GenBank/DDBJ databases">
        <title>Draft genome sequence of Zooshikella ganghwensis VG4 isolated from Red Sea sediments.</title>
        <authorList>
            <person name="Rehman Z."/>
            <person name="Alam I."/>
            <person name="Kamau A."/>
            <person name="Bajic V."/>
            <person name="Leiknes T."/>
        </authorList>
    </citation>
    <scope>NUCLEOTIDE SEQUENCE [LARGE SCALE GENOMIC DNA]</scope>
    <source>
        <strain evidence="4 5">VG4</strain>
    </source>
</reference>
<evidence type="ECO:0000259" key="3">
    <source>
        <dbReference type="Pfam" id="PF01370"/>
    </source>
</evidence>
<dbReference type="EMBL" id="NDXW01000001">
    <property type="protein sequence ID" value="RDH43163.1"/>
    <property type="molecule type" value="Genomic_DNA"/>
</dbReference>
<dbReference type="InterPro" id="IPR001509">
    <property type="entry name" value="Epimerase_deHydtase"/>
</dbReference>
<proteinExistence type="inferred from homology"/>
<gene>
    <name evidence="4" type="ORF">B9G39_06720</name>
</gene>
<dbReference type="PANTHER" id="PTHR43000">
    <property type="entry name" value="DTDP-D-GLUCOSE 4,6-DEHYDRATASE-RELATED"/>
    <property type="match status" value="1"/>
</dbReference>
<dbReference type="Pfam" id="PF01370">
    <property type="entry name" value="Epimerase"/>
    <property type="match status" value="1"/>
</dbReference>
<comment type="pathway">
    <text evidence="1">Bacterial outer membrane biogenesis; LPS O-antigen biosynthesis.</text>
</comment>
<organism evidence="4 5">
    <name type="scientific">Zooshikella ganghwensis</name>
    <dbReference type="NCBI Taxonomy" id="202772"/>
    <lineage>
        <taxon>Bacteria</taxon>
        <taxon>Pseudomonadati</taxon>
        <taxon>Pseudomonadota</taxon>
        <taxon>Gammaproteobacteria</taxon>
        <taxon>Oceanospirillales</taxon>
        <taxon>Zooshikellaceae</taxon>
        <taxon>Zooshikella</taxon>
    </lineage>
</organism>
<dbReference type="CDD" id="cd05232">
    <property type="entry name" value="UDP_G4E_4_SDR_e"/>
    <property type="match status" value="1"/>
</dbReference>
<evidence type="ECO:0000256" key="1">
    <source>
        <dbReference type="ARBA" id="ARBA00005125"/>
    </source>
</evidence>
<dbReference type="Proteomes" id="UP000257039">
    <property type="component" value="Unassembled WGS sequence"/>
</dbReference>
<dbReference type="SUPFAM" id="SSF51735">
    <property type="entry name" value="NAD(P)-binding Rossmann-fold domains"/>
    <property type="match status" value="1"/>
</dbReference>
<comment type="caution">
    <text evidence="4">The sequence shown here is derived from an EMBL/GenBank/DDBJ whole genome shotgun (WGS) entry which is preliminary data.</text>
</comment>
<comment type="similarity">
    <text evidence="2">Belongs to the NAD(P)-dependent epimerase/dehydratase family.</text>
</comment>
<feature type="domain" description="NAD-dependent epimerase/dehydratase" evidence="3">
    <location>
        <begin position="9"/>
        <end position="233"/>
    </location>
</feature>
<evidence type="ECO:0000256" key="2">
    <source>
        <dbReference type="ARBA" id="ARBA00007637"/>
    </source>
</evidence>
<evidence type="ECO:0000313" key="5">
    <source>
        <dbReference type="Proteomes" id="UP000257039"/>
    </source>
</evidence>
<name>A0A4P9VIY6_9GAMM</name>
<accession>A0A4P9VIY6</accession>
<dbReference type="InterPro" id="IPR036291">
    <property type="entry name" value="NAD(P)-bd_dom_sf"/>
</dbReference>
<dbReference type="Gene3D" id="3.40.50.720">
    <property type="entry name" value="NAD(P)-binding Rossmann-like Domain"/>
    <property type="match status" value="1"/>
</dbReference>
<dbReference type="AlphaFoldDB" id="A0A4P9VIY6"/>
<keyword evidence="5" id="KW-1185">Reference proteome</keyword>
<dbReference type="RefSeq" id="WP_094786534.1">
    <property type="nucleotide sequence ID" value="NZ_NDXW01000001.1"/>
</dbReference>
<protein>
    <submittedName>
        <fullName evidence="4">NAD-dependent epimerase/dehydratase family protein</fullName>
    </submittedName>
</protein>
<evidence type="ECO:0000313" key="4">
    <source>
        <dbReference type="EMBL" id="RDH43163.1"/>
    </source>
</evidence>